<keyword evidence="3 7" id="KW-0378">Hydrolase</keyword>
<comment type="catalytic activity">
    <reaction evidence="7 8">
        <text>an N-acyl-L-alpha-aminoacyl-tRNA + H2O = an N-acyl-L-amino acid + a tRNA + H(+)</text>
        <dbReference type="Rhea" id="RHEA:54448"/>
        <dbReference type="Rhea" id="RHEA-COMP:10123"/>
        <dbReference type="Rhea" id="RHEA-COMP:13883"/>
        <dbReference type="ChEBI" id="CHEBI:15377"/>
        <dbReference type="ChEBI" id="CHEBI:15378"/>
        <dbReference type="ChEBI" id="CHEBI:59874"/>
        <dbReference type="ChEBI" id="CHEBI:78442"/>
        <dbReference type="ChEBI" id="CHEBI:138191"/>
        <dbReference type="EC" id="3.1.1.29"/>
    </reaction>
</comment>
<evidence type="ECO:0000313" key="10">
    <source>
        <dbReference type="EMBL" id="MFD2671541.1"/>
    </source>
</evidence>
<feature type="binding site" evidence="7">
    <location>
        <position position="65"/>
    </location>
    <ligand>
        <name>tRNA</name>
        <dbReference type="ChEBI" id="CHEBI:17843"/>
    </ligand>
</feature>
<dbReference type="InterPro" id="IPR001328">
    <property type="entry name" value="Pept_tRNA_hydro"/>
</dbReference>
<reference evidence="11" key="1">
    <citation type="journal article" date="2019" name="Int. J. Syst. Evol. Microbiol.">
        <title>The Global Catalogue of Microorganisms (GCM) 10K type strain sequencing project: providing services to taxonomists for standard genome sequencing and annotation.</title>
        <authorList>
            <consortium name="The Broad Institute Genomics Platform"/>
            <consortium name="The Broad Institute Genome Sequencing Center for Infectious Disease"/>
            <person name="Wu L."/>
            <person name="Ma J."/>
        </authorList>
    </citation>
    <scope>NUCLEOTIDE SEQUENCE [LARGE SCALE GENOMIC DNA]</scope>
    <source>
        <strain evidence="11">KCTC 33676</strain>
    </source>
</reference>
<gene>
    <name evidence="7 10" type="primary">pth</name>
    <name evidence="10" type="ORF">ACFSUC_07975</name>
</gene>
<dbReference type="InterPro" id="IPR036416">
    <property type="entry name" value="Pept_tRNA_hydro_sf"/>
</dbReference>
<comment type="function">
    <text evidence="7">Hydrolyzes ribosome-free peptidyl-tRNAs (with 1 or more amino acids incorporated), which drop off the ribosome during protein synthesis, or as a result of ribosome stalling.</text>
</comment>
<keyword evidence="11" id="KW-1185">Reference proteome</keyword>
<feature type="site" description="Discriminates between blocked and unblocked aminoacyl-tRNA" evidence="7">
    <location>
        <position position="9"/>
    </location>
</feature>
<dbReference type="CDD" id="cd00462">
    <property type="entry name" value="PTH"/>
    <property type="match status" value="1"/>
</dbReference>
<dbReference type="PROSITE" id="PS01196">
    <property type="entry name" value="PEPT_TRNA_HYDROL_2"/>
    <property type="match status" value="1"/>
</dbReference>
<feature type="active site" description="Proton acceptor" evidence="7">
    <location>
        <position position="19"/>
    </location>
</feature>
<sequence length="186" mass="20957">MKWFVGLGNPGKQYAPTRHNVGFMALDQFAQSHGLTFTTKKSFRSEIAEGTIAGTKVMLMKPMTYMNLSGEAVRAFLDYYKIDLDDFIVVYDDLDTELGKIRLRYKGSAGGHNGIRSIIQHTGTQQFKRIRMGISRPAQMTVVDYVLSPFAKAEQEALQMALDQSERAMKMILQEPFEKVMGQCNG</sequence>
<comment type="subunit">
    <text evidence="7">Monomer.</text>
</comment>
<dbReference type="Gene3D" id="3.40.50.1470">
    <property type="entry name" value="Peptidyl-tRNA hydrolase"/>
    <property type="match status" value="1"/>
</dbReference>
<proteinExistence type="inferred from homology"/>
<feature type="site" description="Stabilizes the basic form of H active site to accept a proton" evidence="7">
    <location>
        <position position="92"/>
    </location>
</feature>
<feature type="binding site" evidence="7">
    <location>
        <position position="14"/>
    </location>
    <ligand>
        <name>tRNA</name>
        <dbReference type="ChEBI" id="CHEBI:17843"/>
    </ligand>
</feature>
<dbReference type="PANTHER" id="PTHR17224:SF1">
    <property type="entry name" value="PEPTIDYL-TRNA HYDROLASE"/>
    <property type="match status" value="1"/>
</dbReference>
<evidence type="ECO:0000256" key="2">
    <source>
        <dbReference type="ARBA" id="ARBA00022555"/>
    </source>
</evidence>
<feature type="binding site" evidence="7">
    <location>
        <position position="67"/>
    </location>
    <ligand>
        <name>tRNA</name>
        <dbReference type="ChEBI" id="CHEBI:17843"/>
    </ligand>
</feature>
<comment type="subcellular location">
    <subcellularLocation>
        <location evidence="7">Cytoplasm</location>
    </subcellularLocation>
</comment>
<dbReference type="SUPFAM" id="SSF53178">
    <property type="entry name" value="Peptidyl-tRNA hydrolase-like"/>
    <property type="match status" value="1"/>
</dbReference>
<name>A0ABW5R9X9_9BACL</name>
<comment type="caution">
    <text evidence="10">The sequence shown here is derived from an EMBL/GenBank/DDBJ whole genome shotgun (WGS) entry which is preliminary data.</text>
</comment>
<dbReference type="HAMAP" id="MF_00083">
    <property type="entry name" value="Pept_tRNA_hydro_bact"/>
    <property type="match status" value="1"/>
</dbReference>
<keyword evidence="7" id="KW-0963">Cytoplasm</keyword>
<dbReference type="PANTHER" id="PTHR17224">
    <property type="entry name" value="PEPTIDYL-TRNA HYDROLASE"/>
    <property type="match status" value="1"/>
</dbReference>
<dbReference type="EMBL" id="JBHUMM010000012">
    <property type="protein sequence ID" value="MFD2671541.1"/>
    <property type="molecule type" value="Genomic_DNA"/>
</dbReference>
<evidence type="ECO:0000256" key="5">
    <source>
        <dbReference type="ARBA" id="ARBA00038063"/>
    </source>
</evidence>
<evidence type="ECO:0000256" key="3">
    <source>
        <dbReference type="ARBA" id="ARBA00022801"/>
    </source>
</evidence>
<keyword evidence="2 7" id="KW-0820">tRNA-binding</keyword>
<feature type="binding site" evidence="7">
    <location>
        <position position="113"/>
    </location>
    <ligand>
        <name>tRNA</name>
        <dbReference type="ChEBI" id="CHEBI:17843"/>
    </ligand>
</feature>
<evidence type="ECO:0000256" key="9">
    <source>
        <dbReference type="RuleBase" id="RU004320"/>
    </source>
</evidence>
<evidence type="ECO:0000256" key="4">
    <source>
        <dbReference type="ARBA" id="ARBA00022884"/>
    </source>
</evidence>
<dbReference type="NCBIfam" id="TIGR00447">
    <property type="entry name" value="pth"/>
    <property type="match status" value="1"/>
</dbReference>
<protein>
    <recommendedName>
        <fullName evidence="6 7">Peptidyl-tRNA hydrolase</fullName>
        <shortName evidence="7">Pth</shortName>
        <ecNumber evidence="1 7">3.1.1.29</ecNumber>
    </recommendedName>
</protein>
<dbReference type="Proteomes" id="UP001597497">
    <property type="component" value="Unassembled WGS sequence"/>
</dbReference>
<evidence type="ECO:0000256" key="6">
    <source>
        <dbReference type="ARBA" id="ARBA00050038"/>
    </source>
</evidence>
<evidence type="ECO:0000256" key="7">
    <source>
        <dbReference type="HAMAP-Rule" id="MF_00083"/>
    </source>
</evidence>
<evidence type="ECO:0000313" key="11">
    <source>
        <dbReference type="Proteomes" id="UP001597497"/>
    </source>
</evidence>
<comment type="function">
    <text evidence="7">Catalyzes the release of premature peptidyl moieties from peptidyl-tRNA molecules trapped in stalled 50S ribosomal subunits, and thus maintains levels of free tRNAs and 50S ribosomes.</text>
</comment>
<dbReference type="EC" id="3.1.1.29" evidence="1 7"/>
<evidence type="ECO:0000256" key="1">
    <source>
        <dbReference type="ARBA" id="ARBA00013260"/>
    </source>
</evidence>
<organism evidence="10 11">
    <name type="scientific">Marinicrinis sediminis</name>
    <dbReference type="NCBI Taxonomy" id="1652465"/>
    <lineage>
        <taxon>Bacteria</taxon>
        <taxon>Bacillati</taxon>
        <taxon>Bacillota</taxon>
        <taxon>Bacilli</taxon>
        <taxon>Bacillales</taxon>
        <taxon>Paenibacillaceae</taxon>
    </lineage>
</organism>
<keyword evidence="4 7" id="KW-0694">RNA-binding</keyword>
<dbReference type="PROSITE" id="PS01195">
    <property type="entry name" value="PEPT_TRNA_HYDROL_1"/>
    <property type="match status" value="1"/>
</dbReference>
<dbReference type="InterPro" id="IPR018171">
    <property type="entry name" value="Pept_tRNA_hydro_CS"/>
</dbReference>
<dbReference type="RefSeq" id="WP_379929013.1">
    <property type="nucleotide sequence ID" value="NZ_JBHUMM010000012.1"/>
</dbReference>
<dbReference type="GO" id="GO:0004045">
    <property type="term" value="F:peptidyl-tRNA hydrolase activity"/>
    <property type="evidence" value="ECO:0007669"/>
    <property type="project" value="UniProtKB-EC"/>
</dbReference>
<evidence type="ECO:0000256" key="8">
    <source>
        <dbReference type="RuleBase" id="RU000673"/>
    </source>
</evidence>
<comment type="similarity">
    <text evidence="5 7 9">Belongs to the PTH family.</text>
</comment>
<accession>A0ABW5R9X9</accession>
<dbReference type="Pfam" id="PF01195">
    <property type="entry name" value="Pept_tRNA_hydro"/>
    <property type="match status" value="1"/>
</dbReference>